<keyword evidence="3" id="KW-1185">Reference proteome</keyword>
<name>A0ABD2QDV5_9PLAT</name>
<evidence type="ECO:0000256" key="1">
    <source>
        <dbReference type="ARBA" id="ARBA00006545"/>
    </source>
</evidence>
<dbReference type="PANTHER" id="PTHR16166">
    <property type="entry name" value="VACUOLAR PROTEIN SORTING-ASSOCIATED PROTEIN VPS13"/>
    <property type="match status" value="1"/>
</dbReference>
<dbReference type="AlphaFoldDB" id="A0ABD2QDV5"/>
<comment type="similarity">
    <text evidence="1">Belongs to the VPS13 family.</text>
</comment>
<comment type="caution">
    <text evidence="2">The sequence shown here is derived from an EMBL/GenBank/DDBJ whole genome shotgun (WGS) entry which is preliminary data.</text>
</comment>
<reference evidence="2 3" key="1">
    <citation type="submission" date="2024-11" db="EMBL/GenBank/DDBJ databases">
        <title>Adaptive evolution of stress response genes in parasites aligns with host niche diversity.</title>
        <authorList>
            <person name="Hahn C."/>
            <person name="Resl P."/>
        </authorList>
    </citation>
    <scope>NUCLEOTIDE SEQUENCE [LARGE SCALE GENOMIC DNA]</scope>
    <source>
        <strain evidence="2">EGGRZ-B1_66</strain>
        <tissue evidence="2">Body</tissue>
    </source>
</reference>
<proteinExistence type="inferred from homology"/>
<evidence type="ECO:0000313" key="3">
    <source>
        <dbReference type="Proteomes" id="UP001626550"/>
    </source>
</evidence>
<protein>
    <recommendedName>
        <fullName evidence="4">Vacuolar protein sorting-associated protein 13 DH-like domain-containing protein</fullName>
    </recommendedName>
</protein>
<dbReference type="Proteomes" id="UP001626550">
    <property type="component" value="Unassembled WGS sequence"/>
</dbReference>
<dbReference type="EMBL" id="JBJKFK010000341">
    <property type="protein sequence ID" value="KAL3317717.1"/>
    <property type="molecule type" value="Genomic_DNA"/>
</dbReference>
<evidence type="ECO:0000313" key="2">
    <source>
        <dbReference type="EMBL" id="KAL3317717.1"/>
    </source>
</evidence>
<sequence length="945" mass="105595">LRHKLPKNLKIPVFGAFRRKKEGSVKVHFRKLRQEGALFAKGAWSDPVNLEAIGVPGLVPVDNIKGYDNANSLLLITTHIYQIIQTDHPPAEIASYNEAPSLVDIVESMFLINGCQEETLLVRATGKHGEKSLSISPGRRVPMSPDGSNLDTMISVELFSKGSPPVTSKSHSEMTEFSAQDDRAISKPFSLRQSKTLVLDMGPTGPPLVVDVMGGTDSPIIVHIRLCRICEIPIQVLNLTSTFTCHFAQMINDSVSSNMEPRRQTADVGLRTEIFEIKWRDTTSGTVSVQDSALVTRSQARRGNAKFLYWGTYEVGGQRVIIVHDDYSFMDKLREFTRQDLSSWTLHMDLAEIGISLLSDPMVTSHAPPLTRREFGYLLFASTPVGMGNGSERNYVMQSGLAHERRLRFTRMQSNAVKSKRKAWYNRCCKLRKRNHEQEDTSEFVRSRRVAQVTCEHDVKPTGTQTPGLCVFFAKSDRKVVAFINCGRIQLDSQLSDAMYPVVIHKTSQRFENEQAPMLQIEFVYETSQLPMEESEPNSASNREEYELEEEVKKVHEQLSSALSHIYLLSIKLSPISLNCELGYIQMLTWFIFASMDSWFGTQAKVNLMLQPSLSPKMQMNNSSTQSLTENDVFFNETYSISNIVSVDKQLNLILTRARARYHIKKMEVTLGDLTLSISPLISVHLPLVNPWDVSQEMTQTYENPDELKERATSAQTEFIFRHFLQLFSASFHANDVKINLSPFLLIDVMRSIPELIAATQTHFVDINLKPKLYAAILLGSSMLGGPYQLFNDLGDSVKGLVKLDHQNGEDEVVTQQQEVEERVSDFSRNVSGAFIGTASRMSDALGGTIARVQMDPQLNQIRRILLQKAKSGGPKGSAKAAYQSIVIIMLRGFFGVAHQPQIGFQASGVKGFFAGIGRGLASLVLSPLNATLDTMSLLLTAARL</sequence>
<dbReference type="PANTHER" id="PTHR16166:SF93">
    <property type="entry name" value="INTERMEMBRANE LIPID TRANSFER PROTEIN VPS13"/>
    <property type="match status" value="1"/>
</dbReference>
<evidence type="ECO:0008006" key="4">
    <source>
        <dbReference type="Google" id="ProtNLM"/>
    </source>
</evidence>
<feature type="non-terminal residue" evidence="2">
    <location>
        <position position="1"/>
    </location>
</feature>
<accession>A0ABD2QDV5</accession>
<organism evidence="2 3">
    <name type="scientific">Cichlidogyrus casuarinus</name>
    <dbReference type="NCBI Taxonomy" id="1844966"/>
    <lineage>
        <taxon>Eukaryota</taxon>
        <taxon>Metazoa</taxon>
        <taxon>Spiralia</taxon>
        <taxon>Lophotrochozoa</taxon>
        <taxon>Platyhelminthes</taxon>
        <taxon>Monogenea</taxon>
        <taxon>Monopisthocotylea</taxon>
        <taxon>Dactylogyridea</taxon>
        <taxon>Ancyrocephalidae</taxon>
        <taxon>Cichlidogyrus</taxon>
    </lineage>
</organism>
<dbReference type="InterPro" id="IPR026847">
    <property type="entry name" value="VPS13"/>
</dbReference>
<gene>
    <name evidence="2" type="ORF">Ciccas_003633</name>
</gene>